<accession>A0A066WXB3</accession>
<dbReference type="PROSITE" id="PS51186">
    <property type="entry name" value="GNAT"/>
    <property type="match status" value="1"/>
</dbReference>
<dbReference type="Proteomes" id="UP000027064">
    <property type="component" value="Unassembled WGS sequence"/>
</dbReference>
<dbReference type="OrthoDB" id="9796171at2"/>
<dbReference type="InterPro" id="IPR016181">
    <property type="entry name" value="Acyl_CoA_acyltransferase"/>
</dbReference>
<evidence type="ECO:0000313" key="2">
    <source>
        <dbReference type="EMBL" id="KDN55285.1"/>
    </source>
</evidence>
<gene>
    <name evidence="2" type="ORF">FEM21_15890</name>
</gene>
<dbReference type="Gene3D" id="3.40.630.30">
    <property type="match status" value="1"/>
</dbReference>
<comment type="caution">
    <text evidence="2">The sequence shown here is derived from an EMBL/GenBank/DDBJ whole genome shotgun (WGS) entry which is preliminary data.</text>
</comment>
<reference evidence="2 3" key="1">
    <citation type="submission" date="2014-05" db="EMBL/GenBank/DDBJ databases">
        <title>Genome Sequence of Flavobacterium sp. EM1321.</title>
        <authorList>
            <person name="Shin S.-K."/>
            <person name="Yi H."/>
        </authorList>
    </citation>
    <scope>NUCLEOTIDE SEQUENCE [LARGE SCALE GENOMIC DNA]</scope>
    <source>
        <strain evidence="2 3">EM1321</strain>
    </source>
</reference>
<dbReference type="eggNOG" id="COG2153">
    <property type="taxonomic scope" value="Bacteria"/>
</dbReference>
<organism evidence="2 3">
    <name type="scientific">Flavobacterium seoulense</name>
    <dbReference type="NCBI Taxonomy" id="1492738"/>
    <lineage>
        <taxon>Bacteria</taxon>
        <taxon>Pseudomonadati</taxon>
        <taxon>Bacteroidota</taxon>
        <taxon>Flavobacteriia</taxon>
        <taxon>Flavobacteriales</taxon>
        <taxon>Flavobacteriaceae</taxon>
        <taxon>Flavobacterium</taxon>
    </lineage>
</organism>
<evidence type="ECO:0000259" key="1">
    <source>
        <dbReference type="PROSITE" id="PS51186"/>
    </source>
</evidence>
<proteinExistence type="predicted"/>
<feature type="domain" description="N-acetyltransferase" evidence="1">
    <location>
        <begin position="8"/>
        <end position="150"/>
    </location>
</feature>
<dbReference type="Pfam" id="PF13673">
    <property type="entry name" value="Acetyltransf_10"/>
    <property type="match status" value="1"/>
</dbReference>
<dbReference type="SUPFAM" id="SSF55729">
    <property type="entry name" value="Acyl-CoA N-acyltransferases (Nat)"/>
    <property type="match status" value="1"/>
</dbReference>
<dbReference type="GO" id="GO:0016747">
    <property type="term" value="F:acyltransferase activity, transferring groups other than amino-acyl groups"/>
    <property type="evidence" value="ECO:0007669"/>
    <property type="project" value="InterPro"/>
</dbReference>
<dbReference type="STRING" id="1492738.FEM21_15890"/>
<protein>
    <recommendedName>
        <fullName evidence="1">N-acetyltransferase domain-containing protein</fullName>
    </recommendedName>
</protein>
<dbReference type="EMBL" id="JNCA01000015">
    <property type="protein sequence ID" value="KDN55285.1"/>
    <property type="molecule type" value="Genomic_DNA"/>
</dbReference>
<dbReference type="CDD" id="cd04301">
    <property type="entry name" value="NAT_SF"/>
    <property type="match status" value="1"/>
</dbReference>
<sequence length="154" mass="17421">MVLNVITKTFDELSNVELYKLLSLRNEVFIVEQNCPYLDIDNKDQKCYHLLLSNNDTLVGYSRIIPAGLSYNEVSIGRVLIAPDFRGKGLGLKIVEESIQSCINIFGNVDIKIGAQFHLSNLYGSFGFIKDGEPYDEDGILHIDMIRFSNKDLK</sequence>
<keyword evidence="3" id="KW-1185">Reference proteome</keyword>
<dbReference type="RefSeq" id="WP_035659355.1">
    <property type="nucleotide sequence ID" value="NZ_JNCA01000015.1"/>
</dbReference>
<dbReference type="InterPro" id="IPR000182">
    <property type="entry name" value="GNAT_dom"/>
</dbReference>
<name>A0A066WXB3_9FLAO</name>
<dbReference type="PATRIC" id="fig|1492738.3.peg.1579"/>
<evidence type="ECO:0000313" key="3">
    <source>
        <dbReference type="Proteomes" id="UP000027064"/>
    </source>
</evidence>
<dbReference type="AlphaFoldDB" id="A0A066WXB3"/>